<reference evidence="3" key="1">
    <citation type="submission" date="2025-08" db="UniProtKB">
        <authorList>
            <consortium name="RefSeq"/>
        </authorList>
    </citation>
    <scope>IDENTIFICATION</scope>
</reference>
<evidence type="ECO:0000313" key="3">
    <source>
        <dbReference type="RefSeq" id="XP_065668014.1"/>
    </source>
</evidence>
<protein>
    <submittedName>
        <fullName evidence="3">Uncharacterized protein LOC136088257</fullName>
    </submittedName>
</protein>
<dbReference type="Pfam" id="PF03184">
    <property type="entry name" value="DDE_1"/>
    <property type="match status" value="1"/>
</dbReference>
<accession>A0ABM4D1A3</accession>
<organism evidence="2 3">
    <name type="scientific">Hydra vulgaris</name>
    <name type="common">Hydra</name>
    <name type="synonym">Hydra attenuata</name>
    <dbReference type="NCBI Taxonomy" id="6087"/>
    <lineage>
        <taxon>Eukaryota</taxon>
        <taxon>Metazoa</taxon>
        <taxon>Cnidaria</taxon>
        <taxon>Hydrozoa</taxon>
        <taxon>Hydroidolina</taxon>
        <taxon>Anthoathecata</taxon>
        <taxon>Aplanulata</taxon>
        <taxon>Hydridae</taxon>
        <taxon>Hydra</taxon>
    </lineage>
</organism>
<proteinExistence type="predicted"/>
<sequence length="173" mass="19902">MNGQSFLLFMKHFVTHVRCTSQRPALLLRDNHESHINLEILDFAKANGVIMLSIPPHSSHKLLPLDRSVYFPFKKFFNTACDAWMNAIKGKTMTIYDIPSCLRYAFPLAMTMKNMCAGFIVSGICPFNRETFSDVEYMPLKVTHRLEPAVTMVRFEVPDLATTSQELPVFCYW</sequence>
<evidence type="ECO:0000259" key="1">
    <source>
        <dbReference type="Pfam" id="PF03184"/>
    </source>
</evidence>
<dbReference type="GeneID" id="136088257"/>
<dbReference type="Proteomes" id="UP001652625">
    <property type="component" value="Chromosome 12"/>
</dbReference>
<dbReference type="InterPro" id="IPR004875">
    <property type="entry name" value="DDE_SF_endonuclease_dom"/>
</dbReference>
<keyword evidence="2" id="KW-1185">Reference proteome</keyword>
<gene>
    <name evidence="3" type="primary">LOC136088257</name>
</gene>
<dbReference type="RefSeq" id="XP_065668014.1">
    <property type="nucleotide sequence ID" value="XM_065811942.1"/>
</dbReference>
<feature type="domain" description="DDE-1" evidence="1">
    <location>
        <begin position="8"/>
        <end position="98"/>
    </location>
</feature>
<name>A0ABM4D1A3_HYDVU</name>
<evidence type="ECO:0000313" key="2">
    <source>
        <dbReference type="Proteomes" id="UP001652625"/>
    </source>
</evidence>